<dbReference type="GO" id="GO:0006355">
    <property type="term" value="P:regulation of DNA-templated transcription"/>
    <property type="evidence" value="ECO:0007669"/>
    <property type="project" value="InterPro"/>
</dbReference>
<keyword evidence="4" id="KW-0804">Transcription</keyword>
<dbReference type="InterPro" id="IPR039420">
    <property type="entry name" value="WalR-like"/>
</dbReference>
<dbReference type="Proteomes" id="UP000586827">
    <property type="component" value="Unassembled WGS sequence"/>
</dbReference>
<dbReference type="GO" id="GO:0000976">
    <property type="term" value="F:transcription cis-regulatory region binding"/>
    <property type="evidence" value="ECO:0007669"/>
    <property type="project" value="TreeGrafter"/>
</dbReference>
<dbReference type="PANTHER" id="PTHR48111">
    <property type="entry name" value="REGULATOR OF RPOS"/>
    <property type="match status" value="1"/>
</dbReference>
<evidence type="ECO:0000259" key="8">
    <source>
        <dbReference type="PROSITE" id="PS50110"/>
    </source>
</evidence>
<evidence type="ECO:0000256" key="1">
    <source>
        <dbReference type="ARBA" id="ARBA00022553"/>
    </source>
</evidence>
<feature type="domain" description="Response regulatory" evidence="8">
    <location>
        <begin position="2"/>
        <end position="111"/>
    </location>
</feature>
<dbReference type="PANTHER" id="PTHR48111:SF72">
    <property type="entry name" value="SENSORY TRANSDUCTION PROTEIN REGX3"/>
    <property type="match status" value="1"/>
</dbReference>
<dbReference type="Gene3D" id="1.10.10.10">
    <property type="entry name" value="Winged helix-like DNA-binding domain superfamily/Winged helix DNA-binding domain"/>
    <property type="match status" value="1"/>
</dbReference>
<dbReference type="InterPro" id="IPR036388">
    <property type="entry name" value="WH-like_DNA-bd_sf"/>
</dbReference>
<proteinExistence type="predicted"/>
<comment type="caution">
    <text evidence="6">Lacks conserved residue(s) required for the propagation of feature annotation.</text>
</comment>
<dbReference type="Pfam" id="PF00486">
    <property type="entry name" value="Trans_reg_C"/>
    <property type="match status" value="1"/>
</dbReference>
<dbReference type="SUPFAM" id="SSF52172">
    <property type="entry name" value="CheY-like"/>
    <property type="match status" value="1"/>
</dbReference>
<dbReference type="InterPro" id="IPR011006">
    <property type="entry name" value="CheY-like_superfamily"/>
</dbReference>
<dbReference type="Pfam" id="PF00072">
    <property type="entry name" value="Response_reg"/>
    <property type="match status" value="1"/>
</dbReference>
<dbReference type="InterPro" id="IPR001789">
    <property type="entry name" value="Sig_transdc_resp-reg_receiver"/>
</dbReference>
<dbReference type="RefSeq" id="WP_067520800.1">
    <property type="nucleotide sequence ID" value="NZ_JABELX010000001.1"/>
</dbReference>
<keyword evidence="2" id="KW-0805">Transcription regulation</keyword>
<evidence type="ECO:0000313" key="11">
    <source>
        <dbReference type="Proteomes" id="UP000586827"/>
    </source>
</evidence>
<keyword evidence="1" id="KW-0597">Phosphoprotein</keyword>
<dbReference type="InterPro" id="IPR016032">
    <property type="entry name" value="Sig_transdc_resp-reg_C-effctor"/>
</dbReference>
<gene>
    <name evidence="10" type="ORF">HLB23_00730</name>
</gene>
<dbReference type="GO" id="GO:0005829">
    <property type="term" value="C:cytosol"/>
    <property type="evidence" value="ECO:0007669"/>
    <property type="project" value="TreeGrafter"/>
</dbReference>
<dbReference type="SUPFAM" id="SSF46894">
    <property type="entry name" value="C-terminal effector domain of the bipartite response regulators"/>
    <property type="match status" value="1"/>
</dbReference>
<keyword evidence="3 7" id="KW-0238">DNA-binding</keyword>
<accession>A0A849BNY1</accession>
<dbReference type="PROSITE" id="PS50110">
    <property type="entry name" value="RESPONSE_REGULATORY"/>
    <property type="match status" value="1"/>
</dbReference>
<protein>
    <recommendedName>
        <fullName evidence="5">Sensory transduction protein RegX3</fullName>
    </recommendedName>
</protein>
<dbReference type="SMART" id="SM00448">
    <property type="entry name" value="REC"/>
    <property type="match status" value="1"/>
</dbReference>
<dbReference type="GO" id="GO:0000156">
    <property type="term" value="F:phosphorelay response regulator activity"/>
    <property type="evidence" value="ECO:0007669"/>
    <property type="project" value="TreeGrafter"/>
</dbReference>
<evidence type="ECO:0000256" key="4">
    <source>
        <dbReference type="ARBA" id="ARBA00023163"/>
    </source>
</evidence>
<organism evidence="10 11">
    <name type="scientific">Nocardia uniformis</name>
    <dbReference type="NCBI Taxonomy" id="53432"/>
    <lineage>
        <taxon>Bacteria</taxon>
        <taxon>Bacillati</taxon>
        <taxon>Actinomycetota</taxon>
        <taxon>Actinomycetes</taxon>
        <taxon>Mycobacteriales</taxon>
        <taxon>Nocardiaceae</taxon>
        <taxon>Nocardia</taxon>
    </lineage>
</organism>
<name>A0A849BNY1_9NOCA</name>
<dbReference type="AlphaFoldDB" id="A0A849BNY1"/>
<comment type="caution">
    <text evidence="10">The sequence shown here is derived from an EMBL/GenBank/DDBJ whole genome shotgun (WGS) entry which is preliminary data.</text>
</comment>
<evidence type="ECO:0000313" key="10">
    <source>
        <dbReference type="EMBL" id="NNH68422.1"/>
    </source>
</evidence>
<evidence type="ECO:0000256" key="3">
    <source>
        <dbReference type="ARBA" id="ARBA00023125"/>
    </source>
</evidence>
<feature type="domain" description="OmpR/PhoB-type" evidence="9">
    <location>
        <begin position="122"/>
        <end position="217"/>
    </location>
</feature>
<dbReference type="GO" id="GO:0032993">
    <property type="term" value="C:protein-DNA complex"/>
    <property type="evidence" value="ECO:0007669"/>
    <property type="project" value="TreeGrafter"/>
</dbReference>
<dbReference type="Gene3D" id="3.40.50.2300">
    <property type="match status" value="1"/>
</dbReference>
<evidence type="ECO:0000256" key="5">
    <source>
        <dbReference type="ARBA" id="ARBA00041201"/>
    </source>
</evidence>
<evidence type="ECO:0000256" key="7">
    <source>
        <dbReference type="PROSITE-ProRule" id="PRU01091"/>
    </source>
</evidence>
<dbReference type="PROSITE" id="PS51755">
    <property type="entry name" value="OMPR_PHOB"/>
    <property type="match status" value="1"/>
</dbReference>
<dbReference type="CDD" id="cd00383">
    <property type="entry name" value="trans_reg_C"/>
    <property type="match status" value="1"/>
</dbReference>
<dbReference type="InterPro" id="IPR001867">
    <property type="entry name" value="OmpR/PhoB-type_DNA-bd"/>
</dbReference>
<evidence type="ECO:0000259" key="9">
    <source>
        <dbReference type="PROSITE" id="PS51755"/>
    </source>
</evidence>
<feature type="DNA-binding region" description="OmpR/PhoB-type" evidence="7">
    <location>
        <begin position="122"/>
        <end position="217"/>
    </location>
</feature>
<keyword evidence="11" id="KW-1185">Reference proteome</keyword>
<evidence type="ECO:0000256" key="6">
    <source>
        <dbReference type="PROSITE-ProRule" id="PRU00169"/>
    </source>
</evidence>
<dbReference type="EMBL" id="JABELX010000001">
    <property type="protein sequence ID" value="NNH68422.1"/>
    <property type="molecule type" value="Genomic_DNA"/>
</dbReference>
<dbReference type="SMART" id="SM00862">
    <property type="entry name" value="Trans_reg_C"/>
    <property type="match status" value="1"/>
</dbReference>
<sequence>MRLLIVEEDDELGETLAEIMTGQGFDAERTCRGADLLLGHRRYDAVILGLPDGDGLHTLRRLREVSSVPVLILNDRDDERTIVRGLRSGADDCLAKPPRIGELVARLERVLRRATFESTSGPTVVITGDVRVDLAAREVDVAGTPVILTQKEFELVEALVARPGTAVSREFLMDRVWGDAFCAVSRTLDVHISTLRAKLGTPGLITTVRGFGYRWRS</sequence>
<evidence type="ECO:0000256" key="2">
    <source>
        <dbReference type="ARBA" id="ARBA00023015"/>
    </source>
</evidence>
<reference evidence="10 11" key="1">
    <citation type="submission" date="2020-05" db="EMBL/GenBank/DDBJ databases">
        <title>MicrobeNet Type strains.</title>
        <authorList>
            <person name="Nicholson A.C."/>
        </authorList>
    </citation>
    <scope>NUCLEOTIDE SEQUENCE [LARGE SCALE GENOMIC DNA]</scope>
    <source>
        <strain evidence="10 11">JCM 3224</strain>
    </source>
</reference>